<dbReference type="NCBIfam" id="TIGR01076">
    <property type="entry name" value="sortase_fam"/>
    <property type="match status" value="1"/>
</dbReference>
<keyword evidence="2" id="KW-1133">Transmembrane helix</keyword>
<comment type="caution">
    <text evidence="3">The sequence shown here is derived from an EMBL/GenBank/DDBJ whole genome shotgun (WGS) entry which is preliminary data.</text>
</comment>
<dbReference type="GO" id="GO:0016787">
    <property type="term" value="F:hydrolase activity"/>
    <property type="evidence" value="ECO:0007669"/>
    <property type="project" value="UniProtKB-KW"/>
</dbReference>
<dbReference type="Pfam" id="PF04203">
    <property type="entry name" value="Sortase"/>
    <property type="match status" value="1"/>
</dbReference>
<evidence type="ECO:0000313" key="3">
    <source>
        <dbReference type="EMBL" id="MCA9376871.1"/>
    </source>
</evidence>
<protein>
    <submittedName>
        <fullName evidence="3">Class D sortase</fullName>
    </submittedName>
</protein>
<keyword evidence="2" id="KW-0812">Transmembrane</keyword>
<dbReference type="AlphaFoldDB" id="A0A955I1S0"/>
<reference evidence="3" key="1">
    <citation type="submission" date="2020-04" db="EMBL/GenBank/DDBJ databases">
        <authorList>
            <person name="Zhang T."/>
        </authorList>
    </citation>
    <scope>NUCLEOTIDE SEQUENCE</scope>
    <source>
        <strain evidence="3">HKST-UBA17</strain>
    </source>
</reference>
<dbReference type="InterPro" id="IPR041999">
    <property type="entry name" value="Sortase_D_1"/>
</dbReference>
<dbReference type="CDD" id="cd05828">
    <property type="entry name" value="Sortase_D_1"/>
    <property type="match status" value="1"/>
</dbReference>
<evidence type="ECO:0000313" key="4">
    <source>
        <dbReference type="Proteomes" id="UP000741282"/>
    </source>
</evidence>
<dbReference type="SUPFAM" id="SSF63817">
    <property type="entry name" value="Sortase"/>
    <property type="match status" value="1"/>
</dbReference>
<feature type="transmembrane region" description="Helical" evidence="2">
    <location>
        <begin position="9"/>
        <end position="32"/>
    </location>
</feature>
<keyword evidence="2" id="KW-0472">Membrane</keyword>
<proteinExistence type="predicted"/>
<dbReference type="Proteomes" id="UP000741282">
    <property type="component" value="Unassembled WGS sequence"/>
</dbReference>
<dbReference type="InterPro" id="IPR023365">
    <property type="entry name" value="Sortase_dom-sf"/>
</dbReference>
<gene>
    <name evidence="3" type="ORF">KC685_03045</name>
</gene>
<dbReference type="EMBL" id="JAGQLN010000009">
    <property type="protein sequence ID" value="MCA9376871.1"/>
    <property type="molecule type" value="Genomic_DNA"/>
</dbReference>
<organism evidence="3 4">
    <name type="scientific">Candidatus Dojkabacteria bacterium</name>
    <dbReference type="NCBI Taxonomy" id="2099670"/>
    <lineage>
        <taxon>Bacteria</taxon>
        <taxon>Candidatus Dojkabacteria</taxon>
    </lineage>
</organism>
<accession>A0A955I1S0</accession>
<keyword evidence="1" id="KW-0378">Hydrolase</keyword>
<name>A0A955I1S0_9BACT</name>
<sequence>MNRTRTRKVFLKTLSLFITPLPFIGALLLIVYPNYNDIVLAKESFDPQGKTRSVTLHLFTTLAPSKALVDYEADFDNSNSLEYVSPEVLARFQNSGTVAQRLEPISTTLNIESARINAPIRDGEDAFAMERGPWHFPLSVRPGEKGNMVVIGHRFAELPPSTNTFFNLDKIKIGDKITITQQGGIEYTYTVTETKVVEKNDRSILADHNDHRITLVTCTPLWTSKQRLVVVGQLDKAYRNI</sequence>
<reference evidence="3" key="2">
    <citation type="journal article" date="2021" name="Microbiome">
        <title>Successional dynamics and alternative stable states in a saline activated sludge microbial community over 9 years.</title>
        <authorList>
            <person name="Wang Y."/>
            <person name="Ye J."/>
            <person name="Ju F."/>
            <person name="Liu L."/>
            <person name="Boyd J.A."/>
            <person name="Deng Y."/>
            <person name="Parks D.H."/>
            <person name="Jiang X."/>
            <person name="Yin X."/>
            <person name="Woodcroft B.J."/>
            <person name="Tyson G.W."/>
            <person name="Hugenholtz P."/>
            <person name="Polz M.F."/>
            <person name="Zhang T."/>
        </authorList>
    </citation>
    <scope>NUCLEOTIDE SEQUENCE</scope>
    <source>
        <strain evidence="3">HKST-UBA17</strain>
    </source>
</reference>
<dbReference type="InterPro" id="IPR005754">
    <property type="entry name" value="Sortase"/>
</dbReference>
<evidence type="ECO:0000256" key="2">
    <source>
        <dbReference type="SAM" id="Phobius"/>
    </source>
</evidence>
<dbReference type="Gene3D" id="2.40.260.10">
    <property type="entry name" value="Sortase"/>
    <property type="match status" value="1"/>
</dbReference>
<evidence type="ECO:0000256" key="1">
    <source>
        <dbReference type="ARBA" id="ARBA00022801"/>
    </source>
</evidence>